<evidence type="ECO:0000256" key="2">
    <source>
        <dbReference type="PIRNR" id="PIRNR000858"/>
    </source>
</evidence>
<dbReference type="PIRSF" id="PIRSF000858">
    <property type="entry name" value="SCOT-t"/>
    <property type="match status" value="1"/>
</dbReference>
<dbReference type="AlphaFoldDB" id="A0A8S1V7K8"/>
<name>A0A8S1V7K8_PAROT</name>
<dbReference type="InterPro" id="IPR012791">
    <property type="entry name" value="3-oxoacid_CoA-transf_B"/>
</dbReference>
<dbReference type="InterPro" id="IPR004165">
    <property type="entry name" value="CoA_trans_fam_I"/>
</dbReference>
<dbReference type="OMA" id="GMGPHPT"/>
<dbReference type="SMART" id="SM00882">
    <property type="entry name" value="CoA_trans"/>
    <property type="match status" value="2"/>
</dbReference>
<accession>A0A8S1V7K8</accession>
<dbReference type="NCBIfam" id="TIGR02428">
    <property type="entry name" value="pcaJ_scoB_fam"/>
    <property type="match status" value="1"/>
</dbReference>
<dbReference type="EC" id="2.8.3.5" evidence="2"/>
<comment type="function">
    <text evidence="2">Key enzyme for ketone body catabolism. Transfers the CoA moiety from succinate to acetoacetate. Formation of the enzyme-CoA intermediate proceeds via an unstable anhydride species formed between the carboxylate groups of the enzyme and substrate.</text>
</comment>
<dbReference type="Pfam" id="PF01144">
    <property type="entry name" value="CoA_trans"/>
    <property type="match status" value="2"/>
</dbReference>
<dbReference type="InterPro" id="IPR012792">
    <property type="entry name" value="3-oxoacid_CoA-transf_A"/>
</dbReference>
<gene>
    <name evidence="3" type="ORF">POCTA_138.1.T0620093</name>
</gene>
<dbReference type="Proteomes" id="UP000683925">
    <property type="component" value="Unassembled WGS sequence"/>
</dbReference>
<dbReference type="EMBL" id="CAJJDP010000061">
    <property type="protein sequence ID" value="CAD8173568.1"/>
    <property type="molecule type" value="Genomic_DNA"/>
</dbReference>
<comment type="similarity">
    <text evidence="2">Belongs to the 3-oxoacid CoA-transferase family.</text>
</comment>
<dbReference type="PANTHER" id="PTHR13707:SF23">
    <property type="entry name" value="SUCCINYL-COA:3-KETOACID-COENZYME A TRANSFERASE"/>
    <property type="match status" value="1"/>
</dbReference>
<organism evidence="3 4">
    <name type="scientific">Paramecium octaurelia</name>
    <dbReference type="NCBI Taxonomy" id="43137"/>
    <lineage>
        <taxon>Eukaryota</taxon>
        <taxon>Sar</taxon>
        <taxon>Alveolata</taxon>
        <taxon>Ciliophora</taxon>
        <taxon>Intramacronucleata</taxon>
        <taxon>Oligohymenophorea</taxon>
        <taxon>Peniculida</taxon>
        <taxon>Parameciidae</taxon>
        <taxon>Paramecium</taxon>
    </lineage>
</organism>
<proteinExistence type="inferred from homology"/>
<comment type="caution">
    <text evidence="3">The sequence shown here is derived from an EMBL/GenBank/DDBJ whole genome shotgun (WGS) entry which is preliminary data.</text>
</comment>
<sequence>MFALSKTLSLHHMNKYYVKILKDLSIVKQIPAGSTILVGGFGLCGIPENSINALKEAGTKNLTVVSNNCGTNDEGLGILLNNGQLKRVIASYAGENHHLADKYFDGELELELIPQGTLAEKLRSAGAGIPAFYTRTGVDTIVEKGGIPIKYKNHSKDFQVDIASQPKHVEYFQGQKYIREEAIQGDYAIIKASVADTNGNLRFVGTSRNFNEDMAKAAKVVIAEVESIVPLGSFGFDHVHVNGIYVDYLYLGSNYKKSIERLVYDESVYQRNPEKFKKAKNQGLRNRIAKRAAHEFKDGMYVNLGIGIPTLIPAFLDPHITIHFHTEIGAVGVGNYPLEGQELGDLVNAGKESITLNQGASTFSSSESFGIVRGGHLDLTVLGAMQINKQGDIANWVIPGRMVKGMGGAMDLVASGSKVLVVMEHTAKGEKKFLKDITLPATGLRRVDQVITDKAVFVKRNGELVLTEIAADTDLEWVRANTGFELTVADDLKKFDI</sequence>
<dbReference type="OrthoDB" id="1933379at2759"/>
<dbReference type="PANTHER" id="PTHR13707">
    <property type="entry name" value="KETOACID-COENZYME A TRANSFERASE"/>
    <property type="match status" value="1"/>
</dbReference>
<dbReference type="InterPro" id="IPR014388">
    <property type="entry name" value="3-oxoacid_CoA-transferase"/>
</dbReference>
<keyword evidence="4" id="KW-1185">Reference proteome</keyword>
<keyword evidence="1 2" id="KW-0808">Transferase</keyword>
<comment type="catalytic activity">
    <reaction evidence="2">
        <text>a 3-oxo acid + succinyl-CoA = a 3-oxoacyl-CoA + succinate</text>
        <dbReference type="Rhea" id="RHEA:24564"/>
        <dbReference type="ChEBI" id="CHEBI:30031"/>
        <dbReference type="ChEBI" id="CHEBI:35973"/>
        <dbReference type="ChEBI" id="CHEBI:57292"/>
        <dbReference type="ChEBI" id="CHEBI:90726"/>
        <dbReference type="EC" id="2.8.3.5"/>
    </reaction>
</comment>
<dbReference type="NCBIfam" id="TIGR02429">
    <property type="entry name" value="pcaI_scoA_fam"/>
    <property type="match status" value="1"/>
</dbReference>
<evidence type="ECO:0000313" key="4">
    <source>
        <dbReference type="Proteomes" id="UP000683925"/>
    </source>
</evidence>
<comment type="pathway">
    <text evidence="2">Ketone metabolism; succinyl-CoA degradation; acetoacetyl-CoA from succinyl-CoA: step 1/1.</text>
</comment>
<dbReference type="GO" id="GO:0008260">
    <property type="term" value="F:succinyl-CoA:3-oxo-acid CoA-transferase activity"/>
    <property type="evidence" value="ECO:0007669"/>
    <property type="project" value="TreeGrafter"/>
</dbReference>
<keyword evidence="2" id="KW-0496">Mitochondrion</keyword>
<evidence type="ECO:0000256" key="1">
    <source>
        <dbReference type="ARBA" id="ARBA00022679"/>
    </source>
</evidence>
<reference evidence="3" key="1">
    <citation type="submission" date="2021-01" db="EMBL/GenBank/DDBJ databases">
        <authorList>
            <consortium name="Genoscope - CEA"/>
            <person name="William W."/>
        </authorList>
    </citation>
    <scope>NUCLEOTIDE SEQUENCE</scope>
</reference>
<evidence type="ECO:0000313" key="3">
    <source>
        <dbReference type="EMBL" id="CAD8173568.1"/>
    </source>
</evidence>
<protein>
    <recommendedName>
        <fullName evidence="2">Succinyl-CoA:3-ketoacid-coenzyme A transferase</fullName>
        <ecNumber evidence="2">2.8.3.5</ecNumber>
    </recommendedName>
</protein>